<keyword evidence="5" id="KW-0456">Lyase</keyword>
<keyword evidence="8" id="KW-0032">Aminotransferase</keyword>
<keyword evidence="8" id="KW-0808">Transferase</keyword>
<dbReference type="InterPro" id="IPR015424">
    <property type="entry name" value="PyrdxlP-dep_Trfase"/>
</dbReference>
<keyword evidence="3" id="KW-0210">Decarboxylase</keyword>
<dbReference type="Gene3D" id="3.90.105.10">
    <property type="entry name" value="Molybdopterin biosynthesis moea protein, domain 2"/>
    <property type="match status" value="1"/>
</dbReference>
<evidence type="ECO:0000259" key="7">
    <source>
        <dbReference type="Pfam" id="PF03711"/>
    </source>
</evidence>
<dbReference type="InterPro" id="IPR015421">
    <property type="entry name" value="PyrdxlP-dep_Trfase_major"/>
</dbReference>
<dbReference type="PANTHER" id="PTHR43277:SF4">
    <property type="entry name" value="ARGININE DECARBOXYLASE"/>
    <property type="match status" value="1"/>
</dbReference>
<keyword evidence="4" id="KW-0663">Pyridoxal phosphate</keyword>
<reference evidence="8" key="1">
    <citation type="journal article" date="2021" name="PeerJ">
        <title>Extensive microbial diversity within the chicken gut microbiome revealed by metagenomics and culture.</title>
        <authorList>
            <person name="Gilroy R."/>
            <person name="Ravi A."/>
            <person name="Getino M."/>
            <person name="Pursley I."/>
            <person name="Horton D.L."/>
            <person name="Alikhan N.F."/>
            <person name="Baker D."/>
            <person name="Gharbi K."/>
            <person name="Hall N."/>
            <person name="Watson M."/>
            <person name="Adriaenssens E.M."/>
            <person name="Foster-Nyarko E."/>
            <person name="Jarju S."/>
            <person name="Secka A."/>
            <person name="Antonio M."/>
            <person name="Oren A."/>
            <person name="Chaudhuri R.R."/>
            <person name="La Ragione R."/>
            <person name="Hildebrand F."/>
            <person name="Pallen M.J."/>
        </authorList>
    </citation>
    <scope>NUCLEOTIDE SEQUENCE</scope>
    <source>
        <strain evidence="8">ChiSjej1B19-8411</strain>
    </source>
</reference>
<comment type="caution">
    <text evidence="8">The sequence shown here is derived from an EMBL/GenBank/DDBJ whole genome shotgun (WGS) entry which is preliminary data.</text>
</comment>
<dbReference type="InterPro" id="IPR008286">
    <property type="entry name" value="Prn/Lys/Arg_de-COase_C"/>
</dbReference>
<dbReference type="Gene3D" id="3.40.640.10">
    <property type="entry name" value="Type I PLP-dependent aspartate aminotransferase-like (Major domain)"/>
    <property type="match status" value="1"/>
</dbReference>
<dbReference type="SUPFAM" id="SSF53383">
    <property type="entry name" value="PLP-dependent transferases"/>
    <property type="match status" value="1"/>
</dbReference>
<evidence type="ECO:0000313" key="9">
    <source>
        <dbReference type="Proteomes" id="UP000886817"/>
    </source>
</evidence>
<dbReference type="GO" id="GO:0016831">
    <property type="term" value="F:carboxy-lyase activity"/>
    <property type="evidence" value="ECO:0007669"/>
    <property type="project" value="UniProtKB-KW"/>
</dbReference>
<evidence type="ECO:0000256" key="1">
    <source>
        <dbReference type="ARBA" id="ARBA00001933"/>
    </source>
</evidence>
<evidence type="ECO:0000256" key="3">
    <source>
        <dbReference type="ARBA" id="ARBA00022793"/>
    </source>
</evidence>
<dbReference type="SUPFAM" id="SSF55904">
    <property type="entry name" value="Ornithine decarboxylase C-terminal domain"/>
    <property type="match status" value="1"/>
</dbReference>
<organism evidence="8 9">
    <name type="scientific">Candidatus Blautia gallistercoris</name>
    <dbReference type="NCBI Taxonomy" id="2838490"/>
    <lineage>
        <taxon>Bacteria</taxon>
        <taxon>Bacillati</taxon>
        <taxon>Bacillota</taxon>
        <taxon>Clostridia</taxon>
        <taxon>Lachnospirales</taxon>
        <taxon>Lachnospiraceae</taxon>
        <taxon>Blautia</taxon>
    </lineage>
</organism>
<reference evidence="8" key="2">
    <citation type="submission" date="2021-04" db="EMBL/GenBank/DDBJ databases">
        <authorList>
            <person name="Gilroy R."/>
        </authorList>
    </citation>
    <scope>NUCLEOTIDE SEQUENCE</scope>
    <source>
        <strain evidence="8">ChiSjej1B19-8411</strain>
    </source>
</reference>
<dbReference type="Pfam" id="PF03711">
    <property type="entry name" value="OKR_DC_1_C"/>
    <property type="match status" value="1"/>
</dbReference>
<evidence type="ECO:0000256" key="5">
    <source>
        <dbReference type="ARBA" id="ARBA00023239"/>
    </source>
</evidence>
<dbReference type="AlphaFoldDB" id="A0A9D1WH25"/>
<dbReference type="GO" id="GO:0008483">
    <property type="term" value="F:transaminase activity"/>
    <property type="evidence" value="ECO:0007669"/>
    <property type="project" value="UniProtKB-KW"/>
</dbReference>
<sequence>MKQELYKKLEQYDKEDIYPFHMPGHKRNPLFAPHEGSGFSMDITEIHGFDNLHHPEGLIKEAQQRAARLYQVKESFFSVNGSTAALLAAVCASCTRGGKLLMARNCHKAVYHAAYLWELQTSYLYPEMEEQFGLNGGITPEAVRKALHKEPDIQAVLITSPTYDGVVSDIQGIAEAAHEAGCILIVDEAHGAHLKFHSYFPNSAVTGGADLIIQSLHKTMPSMTQTALLHRNSDRVSHEKLQRYMGIYQSSSPSYVLMASMDACICRMFTIGAGEFGNYVKRLQWIREELASLSHIRLAGEEIKGKAGIYDYDLSKLVFSVRGTSINGTQLSNRLRDRYHLEMEMESAEYVLALTSVCDTEEGFRRLIQAMKEIDAVLKECQVHGRNKIREIPEQKMTIAKAMDAGKIRCALSLSPGKISGEFVYLYPPGIPVLVPGERITFECVGKIFAWREEGLHVQGLSDYSGQSICVVEE</sequence>
<evidence type="ECO:0000313" key="8">
    <source>
        <dbReference type="EMBL" id="HIX58834.1"/>
    </source>
</evidence>
<dbReference type="InterPro" id="IPR036633">
    <property type="entry name" value="Prn/Lys/Arg_de-COase_C_sf"/>
</dbReference>
<feature type="domain" description="Orn/Lys/Arg decarboxylase C-terminal" evidence="7">
    <location>
        <begin position="364"/>
        <end position="441"/>
    </location>
</feature>
<dbReference type="InterPro" id="IPR052357">
    <property type="entry name" value="Orn_Lys_Arg_decarboxylase-I"/>
</dbReference>
<dbReference type="EMBL" id="DXEX01000088">
    <property type="protein sequence ID" value="HIX58834.1"/>
    <property type="molecule type" value="Genomic_DNA"/>
</dbReference>
<protein>
    <submittedName>
        <fullName evidence="8">Aminotransferase class V-fold PLP-dependent enzyme</fullName>
    </submittedName>
</protein>
<comment type="similarity">
    <text evidence="2">Belongs to the Orn/Lys/Arg decarboxylase class-I family.</text>
</comment>
<evidence type="ECO:0000256" key="2">
    <source>
        <dbReference type="ARBA" id="ARBA00010671"/>
    </source>
</evidence>
<evidence type="ECO:0000256" key="4">
    <source>
        <dbReference type="ARBA" id="ARBA00022898"/>
    </source>
</evidence>
<gene>
    <name evidence="8" type="ORF">IAA45_03855</name>
</gene>
<dbReference type="InterPro" id="IPR000310">
    <property type="entry name" value="Orn/Lys/Arg_deCO2ase_major_dom"/>
</dbReference>
<proteinExistence type="inferred from homology"/>
<evidence type="ECO:0000259" key="6">
    <source>
        <dbReference type="Pfam" id="PF01276"/>
    </source>
</evidence>
<dbReference type="PANTHER" id="PTHR43277">
    <property type="entry name" value="ARGININE DECARBOXYLASE"/>
    <property type="match status" value="1"/>
</dbReference>
<accession>A0A9D1WH25</accession>
<dbReference type="Proteomes" id="UP000886817">
    <property type="component" value="Unassembled WGS sequence"/>
</dbReference>
<feature type="domain" description="Orn/Lys/Arg decarboxylases family 1 pyridoxal-P attachment site" evidence="6">
    <location>
        <begin position="5"/>
        <end position="297"/>
    </location>
</feature>
<name>A0A9D1WH25_9FIRM</name>
<dbReference type="Pfam" id="PF01276">
    <property type="entry name" value="OKR_DC_1"/>
    <property type="match status" value="1"/>
</dbReference>
<comment type="cofactor">
    <cofactor evidence="1">
        <name>pyridoxal 5'-phosphate</name>
        <dbReference type="ChEBI" id="CHEBI:597326"/>
    </cofactor>
</comment>